<name>J9CY89_9ZZZZ</name>
<proteinExistence type="predicted"/>
<organism evidence="1">
    <name type="scientific">gut metagenome</name>
    <dbReference type="NCBI Taxonomy" id="749906"/>
    <lineage>
        <taxon>unclassified sequences</taxon>
        <taxon>metagenomes</taxon>
        <taxon>organismal metagenomes</taxon>
    </lineage>
</organism>
<gene>
    <name evidence="1" type="ORF">EVA_06679</name>
</gene>
<accession>J9CY89</accession>
<dbReference type="EMBL" id="AMCI01001546">
    <property type="protein sequence ID" value="EJX05216.1"/>
    <property type="molecule type" value="Genomic_DNA"/>
</dbReference>
<sequence length="44" mass="5068">MTFYGFRVCRPQCRDGSLRFPCGSPPVWGWVFTASVWVVPKCWG</sequence>
<protein>
    <submittedName>
        <fullName evidence="1">Uncharacterized protein</fullName>
    </submittedName>
</protein>
<reference evidence="1" key="1">
    <citation type="journal article" date="2012" name="PLoS ONE">
        <title>Gene sets for utilization of primary and secondary nutrition supplies in the distal gut of endangered iberian lynx.</title>
        <authorList>
            <person name="Alcaide M."/>
            <person name="Messina E."/>
            <person name="Richter M."/>
            <person name="Bargiela R."/>
            <person name="Peplies J."/>
            <person name="Huws S.A."/>
            <person name="Newbold C.J."/>
            <person name="Golyshin P.N."/>
            <person name="Simon M.A."/>
            <person name="Lopez G."/>
            <person name="Yakimov M.M."/>
            <person name="Ferrer M."/>
        </authorList>
    </citation>
    <scope>NUCLEOTIDE SEQUENCE</scope>
</reference>
<evidence type="ECO:0000313" key="1">
    <source>
        <dbReference type="EMBL" id="EJX05216.1"/>
    </source>
</evidence>
<comment type="caution">
    <text evidence="1">The sequence shown here is derived from an EMBL/GenBank/DDBJ whole genome shotgun (WGS) entry which is preliminary data.</text>
</comment>
<dbReference type="AlphaFoldDB" id="J9CY89"/>